<dbReference type="InterPro" id="IPR037066">
    <property type="entry name" value="Plug_dom_sf"/>
</dbReference>
<dbReference type="Gene3D" id="2.170.130.10">
    <property type="entry name" value="TonB-dependent receptor, plug domain"/>
    <property type="match status" value="1"/>
</dbReference>
<sequence length="198" mass="21788">MLRYMFLLVSYFASSFAIADDNAGDIMDFSIEQLLDAKVTNPASLTRLHLDELPASMTTIREQDIAITPARNILDLIEIYVPGAIWMNYEEGPLIGIRGSMINRNSRYLLLINSRSMNAKGLAGAKSEIEMWSLEDIQRIEIIRGPGSVVYGAGAVAGIINITTHNGTSCPHGKASINYITEYQSSGASIKKLYPWGK</sequence>
<protein>
    <submittedName>
        <fullName evidence="5">TonB-dependent Receptor Plug Domain</fullName>
    </submittedName>
</protein>
<comment type="similarity">
    <text evidence="2">Belongs to the TonB-dependent receptor family.</text>
</comment>
<dbReference type="GO" id="GO:0044718">
    <property type="term" value="P:siderophore transmembrane transport"/>
    <property type="evidence" value="ECO:0007669"/>
    <property type="project" value="TreeGrafter"/>
</dbReference>
<keyword evidence="6" id="KW-1185">Reference proteome</keyword>
<dbReference type="PANTHER" id="PTHR30069:SF29">
    <property type="entry name" value="HEMOGLOBIN AND HEMOGLOBIN-HAPTOGLOBIN-BINDING PROTEIN 1-RELATED"/>
    <property type="match status" value="1"/>
</dbReference>
<evidence type="ECO:0000313" key="5">
    <source>
        <dbReference type="EMBL" id="SMF17208.1"/>
    </source>
</evidence>
<dbReference type="EMBL" id="FWZT01000006">
    <property type="protein sequence ID" value="SMF17208.1"/>
    <property type="molecule type" value="Genomic_DNA"/>
</dbReference>
<keyword evidence="2" id="KW-0998">Cell outer membrane</keyword>
<keyword evidence="2" id="KW-0812">Transmembrane</keyword>
<keyword evidence="2" id="KW-0813">Transport</keyword>
<dbReference type="PROSITE" id="PS52016">
    <property type="entry name" value="TONB_DEPENDENT_REC_3"/>
    <property type="match status" value="1"/>
</dbReference>
<dbReference type="AlphaFoldDB" id="A0A1Y6BNQ0"/>
<feature type="domain" description="TonB-dependent receptor plug" evidence="4">
    <location>
        <begin position="51"/>
        <end position="159"/>
    </location>
</feature>
<comment type="subcellular location">
    <subcellularLocation>
        <location evidence="2">Cell outer membrane</location>
        <topology evidence="2">Multi-pass membrane protein</topology>
    </subcellularLocation>
</comment>
<evidence type="ECO:0000256" key="2">
    <source>
        <dbReference type="PROSITE-ProRule" id="PRU01360"/>
    </source>
</evidence>
<dbReference type="PANTHER" id="PTHR30069">
    <property type="entry name" value="TONB-DEPENDENT OUTER MEMBRANE RECEPTOR"/>
    <property type="match status" value="1"/>
</dbReference>
<keyword evidence="2" id="KW-0472">Membrane</keyword>
<feature type="chain" id="PRO_5012509183" evidence="3">
    <location>
        <begin position="20"/>
        <end position="198"/>
    </location>
</feature>
<keyword evidence="2" id="KW-1134">Transmembrane beta strand</keyword>
<evidence type="ECO:0000313" key="6">
    <source>
        <dbReference type="Proteomes" id="UP000192907"/>
    </source>
</evidence>
<dbReference type="STRING" id="1513793.SAMN06296036_106102"/>
<proteinExistence type="inferred from homology"/>
<dbReference type="InterPro" id="IPR039426">
    <property type="entry name" value="TonB-dep_rcpt-like"/>
</dbReference>
<gene>
    <name evidence="5" type="ORF">SAMN06296036_106102</name>
</gene>
<accession>A0A1Y6BNQ0</accession>
<name>A0A1Y6BNQ0_9BACT</name>
<dbReference type="GO" id="GO:0015344">
    <property type="term" value="F:siderophore uptake transmembrane transporter activity"/>
    <property type="evidence" value="ECO:0007669"/>
    <property type="project" value="TreeGrafter"/>
</dbReference>
<evidence type="ECO:0000259" key="4">
    <source>
        <dbReference type="Pfam" id="PF07715"/>
    </source>
</evidence>
<evidence type="ECO:0000256" key="3">
    <source>
        <dbReference type="SAM" id="SignalP"/>
    </source>
</evidence>
<dbReference type="GO" id="GO:0009279">
    <property type="term" value="C:cell outer membrane"/>
    <property type="evidence" value="ECO:0007669"/>
    <property type="project" value="UniProtKB-SubCell"/>
</dbReference>
<dbReference type="RefSeq" id="WP_207912228.1">
    <property type="nucleotide sequence ID" value="NZ_SLZT01000006.1"/>
</dbReference>
<dbReference type="Proteomes" id="UP000192907">
    <property type="component" value="Unassembled WGS sequence"/>
</dbReference>
<keyword evidence="5" id="KW-0675">Receptor</keyword>
<dbReference type="SUPFAM" id="SSF56935">
    <property type="entry name" value="Porins"/>
    <property type="match status" value="1"/>
</dbReference>
<dbReference type="InterPro" id="IPR012910">
    <property type="entry name" value="Plug_dom"/>
</dbReference>
<feature type="signal peptide" evidence="3">
    <location>
        <begin position="1"/>
        <end position="19"/>
    </location>
</feature>
<organism evidence="5 6">
    <name type="scientific">Pseudobacteriovorax antillogorgiicola</name>
    <dbReference type="NCBI Taxonomy" id="1513793"/>
    <lineage>
        <taxon>Bacteria</taxon>
        <taxon>Pseudomonadati</taxon>
        <taxon>Bdellovibrionota</taxon>
        <taxon>Oligoflexia</taxon>
        <taxon>Oligoflexales</taxon>
        <taxon>Pseudobacteriovoracaceae</taxon>
        <taxon>Pseudobacteriovorax</taxon>
    </lineage>
</organism>
<reference evidence="6" key="1">
    <citation type="submission" date="2017-04" db="EMBL/GenBank/DDBJ databases">
        <authorList>
            <person name="Varghese N."/>
            <person name="Submissions S."/>
        </authorList>
    </citation>
    <scope>NUCLEOTIDE SEQUENCE [LARGE SCALE GENOMIC DNA]</scope>
    <source>
        <strain evidence="6">RKEM611</strain>
    </source>
</reference>
<evidence type="ECO:0000256" key="1">
    <source>
        <dbReference type="ARBA" id="ARBA00022729"/>
    </source>
</evidence>
<keyword evidence="1 3" id="KW-0732">Signal</keyword>
<dbReference type="Pfam" id="PF07715">
    <property type="entry name" value="Plug"/>
    <property type="match status" value="1"/>
</dbReference>